<feature type="region of interest" description="Disordered" evidence="2">
    <location>
        <begin position="230"/>
        <end position="271"/>
    </location>
</feature>
<feature type="compositionally biased region" description="Low complexity" evidence="2">
    <location>
        <begin position="1502"/>
        <end position="1513"/>
    </location>
</feature>
<feature type="transmembrane region" description="Helical" evidence="3">
    <location>
        <begin position="1096"/>
        <end position="1114"/>
    </location>
</feature>
<accession>A0ABD3MDM2</accession>
<organism evidence="4 5">
    <name type="scientific">Stephanodiscus triporus</name>
    <dbReference type="NCBI Taxonomy" id="2934178"/>
    <lineage>
        <taxon>Eukaryota</taxon>
        <taxon>Sar</taxon>
        <taxon>Stramenopiles</taxon>
        <taxon>Ochrophyta</taxon>
        <taxon>Bacillariophyta</taxon>
        <taxon>Coscinodiscophyceae</taxon>
        <taxon>Thalassiosirophycidae</taxon>
        <taxon>Stephanodiscales</taxon>
        <taxon>Stephanodiscaceae</taxon>
        <taxon>Stephanodiscus</taxon>
    </lineage>
</organism>
<dbReference type="EMBL" id="JALLAZ020001834">
    <property type="protein sequence ID" value="KAL3762181.1"/>
    <property type="molecule type" value="Genomic_DNA"/>
</dbReference>
<feature type="compositionally biased region" description="Polar residues" evidence="2">
    <location>
        <begin position="1244"/>
        <end position="1255"/>
    </location>
</feature>
<feature type="transmembrane region" description="Helical" evidence="3">
    <location>
        <begin position="996"/>
        <end position="1018"/>
    </location>
</feature>
<feature type="transmembrane region" description="Helical" evidence="3">
    <location>
        <begin position="555"/>
        <end position="578"/>
    </location>
</feature>
<feature type="transmembrane region" description="Helical" evidence="3">
    <location>
        <begin position="815"/>
        <end position="836"/>
    </location>
</feature>
<feature type="coiled-coil region" evidence="1">
    <location>
        <begin position="63"/>
        <end position="90"/>
    </location>
</feature>
<feature type="compositionally biased region" description="Polar residues" evidence="2">
    <location>
        <begin position="1316"/>
        <end position="1342"/>
    </location>
</feature>
<feature type="compositionally biased region" description="Basic and acidic residues" evidence="2">
    <location>
        <begin position="17"/>
        <end position="29"/>
    </location>
</feature>
<dbReference type="Proteomes" id="UP001530315">
    <property type="component" value="Unassembled WGS sequence"/>
</dbReference>
<comment type="caution">
    <text evidence="4">The sequence shown here is derived from an EMBL/GenBank/DDBJ whole genome shotgun (WGS) entry which is preliminary data.</text>
</comment>
<reference evidence="4 5" key="1">
    <citation type="submission" date="2024-10" db="EMBL/GenBank/DDBJ databases">
        <title>Updated reference genomes for cyclostephanoid diatoms.</title>
        <authorList>
            <person name="Roberts W.R."/>
            <person name="Alverson A.J."/>
        </authorList>
    </citation>
    <scope>NUCLEOTIDE SEQUENCE [LARGE SCALE GENOMIC DNA]</scope>
    <source>
        <strain evidence="4 5">AJA276-08</strain>
    </source>
</reference>
<keyword evidence="3" id="KW-0812">Transmembrane</keyword>
<keyword evidence="3" id="KW-0472">Membrane</keyword>
<feature type="transmembrane region" description="Helical" evidence="3">
    <location>
        <begin position="788"/>
        <end position="809"/>
    </location>
</feature>
<feature type="compositionally biased region" description="Low complexity" evidence="2">
    <location>
        <begin position="1462"/>
        <end position="1473"/>
    </location>
</feature>
<name>A0ABD3MDM2_9STRA</name>
<keyword evidence="1" id="KW-0175">Coiled coil</keyword>
<feature type="compositionally biased region" description="Basic and acidic residues" evidence="2">
    <location>
        <begin position="409"/>
        <end position="427"/>
    </location>
</feature>
<evidence type="ECO:0000256" key="3">
    <source>
        <dbReference type="SAM" id="Phobius"/>
    </source>
</evidence>
<evidence type="ECO:0000256" key="2">
    <source>
        <dbReference type="SAM" id="MobiDB-lite"/>
    </source>
</evidence>
<dbReference type="InterPro" id="IPR045122">
    <property type="entry name" value="Csc1-like"/>
</dbReference>
<feature type="compositionally biased region" description="Low complexity" evidence="2">
    <location>
        <begin position="230"/>
        <end position="242"/>
    </location>
</feature>
<feature type="region of interest" description="Disordered" evidence="2">
    <location>
        <begin position="1"/>
        <end position="29"/>
    </location>
</feature>
<keyword evidence="5" id="KW-1185">Reference proteome</keyword>
<feature type="region of interest" description="Disordered" evidence="2">
    <location>
        <begin position="1300"/>
        <end position="1520"/>
    </location>
</feature>
<dbReference type="PANTHER" id="PTHR13018:SF135">
    <property type="entry name" value="CSC1_OSCA1-LIKE 7TM REGION DOMAIN-CONTAINING PROTEIN"/>
    <property type="match status" value="1"/>
</dbReference>
<feature type="compositionally biased region" description="Polar residues" evidence="2">
    <location>
        <begin position="1424"/>
        <end position="1455"/>
    </location>
</feature>
<evidence type="ECO:0000256" key="1">
    <source>
        <dbReference type="SAM" id="Coils"/>
    </source>
</evidence>
<protein>
    <recommendedName>
        <fullName evidence="6">CSC1/OSCA1-like cytosolic domain-containing protein</fullName>
    </recommendedName>
</protein>
<keyword evidence="3" id="KW-1133">Transmembrane helix</keyword>
<sequence length="1520" mass="169717">MEEKHASGRSSKPTEGNIHRTSDNNREKVVKEAVASVIVNERAKYEAKVRESQTRLMRSQMESDRLLDEVSNLRLQIREMKNDRTELVRAHQESMCLLAQVSEEKLVEIKSRSEQEAVESKNAQEEALRTVLEMMEKDCADRVAELDNELARVEKEKERATRLQMEAMAKAAAEEQTKEEIEEAAKLALKKLIQERAARDKELTTLAEREKQLKRELEMTKRRAEIDMRAATAQAADASSTDGSRDTSDTSRTVMSPINPEEVEGKKHQYRRPPVINRRSLHKYSDSPFLGDPLYEMTLGRRIALKLQQFSWYQPRGRHWDVEGLGLQSAWAYFEHSILPRYIVKNSDKNTYAPATLPGDDQSKKRNRVAVYQNDAESTDAGDDAVSNSESDINDWLNTAKPKKPSRSKGGEGRGFRQKGDFDRAKPGECTMPTKLYSPLFTPLSQLGDFGIGVGLYFSYLRAVAFITLVAGCINLPNILYYASDEYSKGQPGVQFLLKGSAICTEQVWVPCPSCSVDDFAFSRSRIAGTTTVTSDGELQTLVFALKNACDGAKFQVGIVNMASLGFILLAMAALSLYQRRKQVTFDEQEQTAQDYSIEVSNPPADATEPEEWKEFFESRFGGHLTYCTVAIDNDLLVKALAERREVLFEIEDKLKDGTILDTFRLSELAVKAEHSLLCPMLKSRLSPGMPELVGRLIVLNARIQGLAQQEYRATRIFCTFETEGAQRQVLSKMTVGSLTAMRNDTHKVNSNLLFRGEHVLHVREPGEPNCIRWTDLHENWITRLRQLSVSTLMSLACIVAVAVMVYLLRLKSALYAALAISISNSIFPMIAKAVTTFESHASMTGMQISLLVKITAFRWVITAIIITVITPFTSTITDGPEHLIHSIYAIFLADLVTSNVLQLADVTNNFKRHFLAPRARSQERMNLLMSGTEYSIAERYTNLSKTLFLTFYYCAIYPSAFFLCALTLFVNFYVDKFCLMRTWKPSPMLGASIASFSRIYLMTIAIAVLAVVSSYVYSGFPFDNLCAEDVSHAAYYGTWTITDGEGQDSSAVIEPGVRSYHFCDQFLPPSFPALPGAQPSGSTWMTVEQEQLTGIYGWVSVGVVGLIGLFFLYRMLLSVKHLFDTSHKSTGNIRGRSFSQVKAISTYVPQVHSNLFTHPLLAVNIDLVDESIFDWSDPERSHSYYDLTRDAEQLMKDDEDMCHRSFGQIRHWPPGGDSADEDRRKKSALRRKTKKNTNARRNSVSWSSKVTCKTYSKDDPNNNDSFNANVSTSEGLNFKSHFDPLYDPHAQNEAIVHKEKPPNTPAFDPFGPAPTSRTNTKPNNLNWSNHLPIDTSRNIDVQNNRRTKQPQQNQPPPNQHFDQYYGVGIDHANQLPDPMYGDSQVQHDNASWDGSDSAGGSQDQSGSTGSSSLVSISPGSSSATGGNYSSDSYLTTGSSTSKRSDGSHPNSNSEFVDEYGSESGSSSSSSYYNTDDQEECYEDVYGEDDQSGGDSGGQGNGSFSTRSSTSTSGRLPSVT</sequence>
<dbReference type="PANTHER" id="PTHR13018">
    <property type="entry name" value="PROBABLE MEMBRANE PROTEIN DUF221-RELATED"/>
    <property type="match status" value="1"/>
</dbReference>
<feature type="region of interest" description="Disordered" evidence="2">
    <location>
        <begin position="374"/>
        <end position="427"/>
    </location>
</feature>
<gene>
    <name evidence="4" type="ORF">ACHAW5_002769</name>
</gene>
<feature type="transmembrane region" description="Helical" evidence="3">
    <location>
        <begin position="951"/>
        <end position="975"/>
    </location>
</feature>
<feature type="compositionally biased region" description="Acidic residues" evidence="2">
    <location>
        <begin position="1476"/>
        <end position="1492"/>
    </location>
</feature>
<evidence type="ECO:0000313" key="5">
    <source>
        <dbReference type="Proteomes" id="UP001530315"/>
    </source>
</evidence>
<evidence type="ECO:0008006" key="6">
    <source>
        <dbReference type="Google" id="ProtNLM"/>
    </source>
</evidence>
<feature type="transmembrane region" description="Helical" evidence="3">
    <location>
        <begin position="857"/>
        <end position="877"/>
    </location>
</feature>
<feature type="compositionally biased region" description="Low complexity" evidence="2">
    <location>
        <begin position="1392"/>
        <end position="1423"/>
    </location>
</feature>
<feature type="compositionally biased region" description="Basic residues" evidence="2">
    <location>
        <begin position="1226"/>
        <end position="1239"/>
    </location>
</feature>
<proteinExistence type="predicted"/>
<evidence type="ECO:0000313" key="4">
    <source>
        <dbReference type="EMBL" id="KAL3762181.1"/>
    </source>
</evidence>
<feature type="region of interest" description="Disordered" evidence="2">
    <location>
        <begin position="1208"/>
        <end position="1269"/>
    </location>
</feature>